<comment type="caution">
    <text evidence="8">The sequence shown here is derived from an EMBL/GenBank/DDBJ whole genome shotgun (WGS) entry which is preliminary data.</text>
</comment>
<dbReference type="PANTHER" id="PTHR19282:SF495">
    <property type="entry name" value="ROD OUTER SEGMENT MEMBRANE PROTEIN 1"/>
    <property type="match status" value="1"/>
</dbReference>
<organism evidence="8 9">
    <name type="scientific">Characodon lateralis</name>
    <dbReference type="NCBI Taxonomy" id="208331"/>
    <lineage>
        <taxon>Eukaryota</taxon>
        <taxon>Metazoa</taxon>
        <taxon>Chordata</taxon>
        <taxon>Craniata</taxon>
        <taxon>Vertebrata</taxon>
        <taxon>Euteleostomi</taxon>
        <taxon>Actinopterygii</taxon>
        <taxon>Neopterygii</taxon>
        <taxon>Teleostei</taxon>
        <taxon>Neoteleostei</taxon>
        <taxon>Acanthomorphata</taxon>
        <taxon>Ovalentaria</taxon>
        <taxon>Atherinomorphae</taxon>
        <taxon>Cyprinodontiformes</taxon>
        <taxon>Goodeidae</taxon>
        <taxon>Characodon</taxon>
    </lineage>
</organism>
<proteinExistence type="inferred from homology"/>
<dbReference type="InterPro" id="IPR018499">
    <property type="entry name" value="Tetraspanin/Peripherin"/>
</dbReference>
<evidence type="ECO:0000256" key="3">
    <source>
        <dbReference type="ARBA" id="ARBA00022692"/>
    </source>
</evidence>
<reference evidence="8 9" key="1">
    <citation type="submission" date="2021-06" db="EMBL/GenBank/DDBJ databases">
        <authorList>
            <person name="Palmer J.M."/>
        </authorList>
    </citation>
    <scope>NUCLEOTIDE SEQUENCE [LARGE SCALE GENOMIC DNA]</scope>
    <source>
        <strain evidence="8 9">CL_MEX2019</strain>
        <tissue evidence="8">Muscle</tissue>
    </source>
</reference>
<dbReference type="PANTHER" id="PTHR19282">
    <property type="entry name" value="TETRASPANIN"/>
    <property type="match status" value="1"/>
</dbReference>
<evidence type="ECO:0000313" key="9">
    <source>
        <dbReference type="Proteomes" id="UP001352852"/>
    </source>
</evidence>
<evidence type="ECO:0000256" key="5">
    <source>
        <dbReference type="ARBA" id="ARBA00023136"/>
    </source>
</evidence>
<keyword evidence="9" id="KW-1185">Reference proteome</keyword>
<dbReference type="SUPFAM" id="SSF48652">
    <property type="entry name" value="Tetraspanin"/>
    <property type="match status" value="1"/>
</dbReference>
<feature type="transmembrane region" description="Helical" evidence="7">
    <location>
        <begin position="99"/>
        <end position="122"/>
    </location>
</feature>
<evidence type="ECO:0000256" key="4">
    <source>
        <dbReference type="ARBA" id="ARBA00022989"/>
    </source>
</evidence>
<evidence type="ECO:0000256" key="1">
    <source>
        <dbReference type="ARBA" id="ARBA00004141"/>
    </source>
</evidence>
<feature type="transmembrane region" description="Helical" evidence="7">
    <location>
        <begin position="20"/>
        <end position="39"/>
    </location>
</feature>
<dbReference type="PRINTS" id="PR00218">
    <property type="entry name" value="PERIPHERNRDS"/>
</dbReference>
<dbReference type="CDD" id="cd03162">
    <property type="entry name" value="peripherin_like_LEL"/>
    <property type="match status" value="1"/>
</dbReference>
<protein>
    <recommendedName>
        <fullName evidence="10">Retinal outer segment membrane protein 1b</fullName>
    </recommendedName>
</protein>
<evidence type="ECO:0000256" key="6">
    <source>
        <dbReference type="SAM" id="MobiDB-lite"/>
    </source>
</evidence>
<feature type="transmembrane region" description="Helical" evidence="7">
    <location>
        <begin position="59"/>
        <end position="78"/>
    </location>
</feature>
<name>A0ABU7DUK9_9TELE</name>
<comment type="similarity">
    <text evidence="2">Belongs to the PRPH2/ROM1 family.</text>
</comment>
<feature type="region of interest" description="Disordered" evidence="6">
    <location>
        <begin position="337"/>
        <end position="361"/>
    </location>
</feature>
<evidence type="ECO:0000256" key="7">
    <source>
        <dbReference type="SAM" id="Phobius"/>
    </source>
</evidence>
<dbReference type="Pfam" id="PF00335">
    <property type="entry name" value="Tetraspanin"/>
    <property type="match status" value="1"/>
</dbReference>
<dbReference type="Gene3D" id="1.10.1450.10">
    <property type="entry name" value="Tetraspanin"/>
    <property type="match status" value="1"/>
</dbReference>
<comment type="subcellular location">
    <subcellularLocation>
        <location evidence="1">Membrane</location>
        <topology evidence="1">Multi-pass membrane protein</topology>
    </subcellularLocation>
</comment>
<evidence type="ECO:0000313" key="8">
    <source>
        <dbReference type="EMBL" id="MED6277483.1"/>
    </source>
</evidence>
<keyword evidence="4 7" id="KW-1133">Transmembrane helix</keyword>
<dbReference type="Proteomes" id="UP001352852">
    <property type="component" value="Unassembled WGS sequence"/>
</dbReference>
<feature type="compositionally biased region" description="Basic and acidic residues" evidence="6">
    <location>
        <begin position="343"/>
        <end position="352"/>
    </location>
</feature>
<dbReference type="InterPro" id="IPR008952">
    <property type="entry name" value="Tetraspanin_EC2_sf"/>
</dbReference>
<dbReference type="InterPro" id="IPR018498">
    <property type="entry name" value="Peripherin/rom-1_CS"/>
</dbReference>
<gene>
    <name evidence="8" type="ORF">CHARACLAT_013967</name>
</gene>
<evidence type="ECO:0000256" key="2">
    <source>
        <dbReference type="ARBA" id="ARBA00010674"/>
    </source>
</evidence>
<sequence>MALLKMKFSQQRRVRLAQGLWLLSWLAVMCGAFIFSLGVYLKIELLRRDEVMDNTEIHVVPNLLMMVGLASIGANWVASRVCEDSLDASRFPRWNVLLLAWYAMGALLCCLLLAVVVLSYALQGRLEESLKVGLRNGIRFYKDTDIPGRCFQKETIDHLQMEFRCCGNNNFKDWFEIQWVSNRYLDFTSQEVKDRIRSNVDGRYLLDGVPFSCCNPASPRPCLQNHLTDSRAHYNYEYQSEELNLYSRGCRQALTDYYMGLMNSTGPGVLSVILIQLSVLLSMRYLQTAVEGAMALEAPEGESEGYILEKGVKETYADIKAKTLDLLKFAQVDPASEATGAGEGEKAAEASEKAATPPPAS</sequence>
<dbReference type="InterPro" id="IPR000830">
    <property type="entry name" value="Peripherin/rom-1"/>
</dbReference>
<accession>A0ABU7DUK9</accession>
<evidence type="ECO:0008006" key="10">
    <source>
        <dbReference type="Google" id="ProtNLM"/>
    </source>
</evidence>
<dbReference type="PROSITE" id="PS00930">
    <property type="entry name" value="RDS_ROM1"/>
    <property type="match status" value="1"/>
</dbReference>
<keyword evidence="3 7" id="KW-0812">Transmembrane</keyword>
<keyword evidence="5 7" id="KW-0472">Membrane</keyword>
<dbReference type="InterPro" id="IPR042026">
    <property type="entry name" value="Peripherin_LEL"/>
</dbReference>
<dbReference type="EMBL" id="JAHUTJ010033818">
    <property type="protein sequence ID" value="MED6277483.1"/>
    <property type="molecule type" value="Genomic_DNA"/>
</dbReference>